<dbReference type="EMBL" id="MSPT01000020">
    <property type="protein sequence ID" value="ONK25879.1"/>
    <property type="molecule type" value="Genomic_DNA"/>
</dbReference>
<evidence type="ECO:0000313" key="2">
    <source>
        <dbReference type="EMBL" id="ONK25879.1"/>
    </source>
</evidence>
<dbReference type="Proteomes" id="UP000188946">
    <property type="component" value="Unassembled WGS sequence"/>
</dbReference>
<sequence length="61" mass="7022">MKTINYLAVIVAVISILIPILYVLDDINILKIQFPIHPMYLSFICLVVIAFLEILERNYNG</sequence>
<reference evidence="4 5" key="1">
    <citation type="submission" date="2016-12" db="EMBL/GenBank/DDBJ databases">
        <authorList>
            <person name="Gulvik C.A."/>
        </authorList>
    </citation>
    <scope>NUCLEOTIDE SEQUENCE [LARGE SCALE GENOMIC DNA]</scope>
    <source>
        <strain evidence="3 5">12-5202</strain>
        <strain evidence="2 4">12-5291</strain>
    </source>
</reference>
<evidence type="ECO:0000313" key="4">
    <source>
        <dbReference type="Proteomes" id="UP000188600"/>
    </source>
</evidence>
<accession>A0AB36JKE7</accession>
<organism evidence="2 4">
    <name type="scientific">Streptococcus azizii</name>
    <dbReference type="NCBI Taxonomy" id="1579424"/>
    <lineage>
        <taxon>Bacteria</taxon>
        <taxon>Bacillati</taxon>
        <taxon>Bacillota</taxon>
        <taxon>Bacilli</taxon>
        <taxon>Lactobacillales</taxon>
        <taxon>Streptococcaceae</taxon>
        <taxon>Streptococcus</taxon>
    </lineage>
</organism>
<comment type="caution">
    <text evidence="2">The sequence shown here is derived from an EMBL/GenBank/DDBJ whole genome shotgun (WGS) entry which is preliminary data.</text>
</comment>
<keyword evidence="1" id="KW-0472">Membrane</keyword>
<dbReference type="Proteomes" id="UP000188600">
    <property type="component" value="Unassembled WGS sequence"/>
</dbReference>
<feature type="transmembrane region" description="Helical" evidence="1">
    <location>
        <begin position="36"/>
        <end position="55"/>
    </location>
</feature>
<evidence type="ECO:0000313" key="3">
    <source>
        <dbReference type="EMBL" id="ONK27043.1"/>
    </source>
</evidence>
<keyword evidence="5" id="KW-1185">Reference proteome</keyword>
<keyword evidence="1" id="KW-0812">Transmembrane</keyword>
<name>A0AB36JKE7_9STRE</name>
<evidence type="ECO:0000256" key="1">
    <source>
        <dbReference type="SAM" id="Phobius"/>
    </source>
</evidence>
<dbReference type="AlphaFoldDB" id="A0AB36JKE7"/>
<dbReference type="EMBL" id="MSPR01000018">
    <property type="protein sequence ID" value="ONK27043.1"/>
    <property type="molecule type" value="Genomic_DNA"/>
</dbReference>
<dbReference type="RefSeq" id="WP_076996622.1">
    <property type="nucleotide sequence ID" value="NZ_MSPR01000018.1"/>
</dbReference>
<gene>
    <name evidence="3" type="ORF">BVE84_08630</name>
    <name evidence="2" type="ORF">BVE86_08880</name>
</gene>
<feature type="transmembrane region" description="Helical" evidence="1">
    <location>
        <begin position="6"/>
        <end position="24"/>
    </location>
</feature>
<proteinExistence type="predicted"/>
<keyword evidence="1" id="KW-1133">Transmembrane helix</keyword>
<protein>
    <submittedName>
        <fullName evidence="2">Uncharacterized protein</fullName>
    </submittedName>
</protein>
<evidence type="ECO:0000313" key="5">
    <source>
        <dbReference type="Proteomes" id="UP000188946"/>
    </source>
</evidence>